<feature type="transmembrane region" description="Helical" evidence="6">
    <location>
        <begin position="21"/>
        <end position="42"/>
    </location>
</feature>
<dbReference type="InterPro" id="IPR020846">
    <property type="entry name" value="MFS_dom"/>
</dbReference>
<dbReference type="Proteomes" id="UP000442694">
    <property type="component" value="Unassembled WGS sequence"/>
</dbReference>
<feature type="transmembrane region" description="Helical" evidence="6">
    <location>
        <begin position="83"/>
        <end position="100"/>
    </location>
</feature>
<feature type="transmembrane region" description="Helical" evidence="6">
    <location>
        <begin position="247"/>
        <end position="273"/>
    </location>
</feature>
<keyword evidence="5 6" id="KW-0472">Membrane</keyword>
<evidence type="ECO:0000313" key="8">
    <source>
        <dbReference type="EMBL" id="KAB8033490.1"/>
    </source>
</evidence>
<dbReference type="Gene3D" id="1.20.1250.20">
    <property type="entry name" value="MFS general substrate transporter like domains"/>
    <property type="match status" value="1"/>
</dbReference>
<evidence type="ECO:0000259" key="7">
    <source>
        <dbReference type="PROSITE" id="PS50850"/>
    </source>
</evidence>
<comment type="caution">
    <text evidence="8">The sequence shown here is derived from an EMBL/GenBank/DDBJ whole genome shotgun (WGS) entry which is preliminary data.</text>
</comment>
<dbReference type="PROSITE" id="PS50850">
    <property type="entry name" value="MFS"/>
    <property type="match status" value="1"/>
</dbReference>
<feature type="transmembrane region" description="Helical" evidence="6">
    <location>
        <begin position="383"/>
        <end position="405"/>
    </location>
</feature>
<feature type="transmembrane region" description="Helical" evidence="6">
    <location>
        <begin position="285"/>
        <end position="307"/>
    </location>
</feature>
<feature type="transmembrane region" description="Helical" evidence="6">
    <location>
        <begin position="340"/>
        <end position="362"/>
    </location>
</feature>
<name>A0A833N6I0_9BACT</name>
<evidence type="ECO:0000256" key="6">
    <source>
        <dbReference type="SAM" id="Phobius"/>
    </source>
</evidence>
<keyword evidence="2" id="KW-0813">Transport</keyword>
<dbReference type="InterPro" id="IPR001958">
    <property type="entry name" value="Tet-R_TetA/multi-R_MdtG-like"/>
</dbReference>
<feature type="transmembrane region" description="Helical" evidence="6">
    <location>
        <begin position="314"/>
        <end position="334"/>
    </location>
</feature>
<evidence type="ECO:0000313" key="9">
    <source>
        <dbReference type="Proteomes" id="UP000442694"/>
    </source>
</evidence>
<feature type="transmembrane region" description="Helical" evidence="6">
    <location>
        <begin position="176"/>
        <end position="196"/>
    </location>
</feature>
<keyword evidence="4 6" id="KW-1133">Transmembrane helix</keyword>
<dbReference type="PRINTS" id="PR01035">
    <property type="entry name" value="TCRTETA"/>
</dbReference>
<accession>A0A833N6I0</accession>
<evidence type="ECO:0000256" key="2">
    <source>
        <dbReference type="ARBA" id="ARBA00022448"/>
    </source>
</evidence>
<keyword evidence="3 6" id="KW-0812">Transmembrane</keyword>
<organism evidence="8 9">
    <name type="scientific">Fluviispira multicolorata</name>
    <dbReference type="NCBI Taxonomy" id="2654512"/>
    <lineage>
        <taxon>Bacteria</taxon>
        <taxon>Pseudomonadati</taxon>
        <taxon>Bdellovibrionota</taxon>
        <taxon>Oligoflexia</taxon>
        <taxon>Silvanigrellales</taxon>
        <taxon>Silvanigrellaceae</taxon>
        <taxon>Fluviispira</taxon>
    </lineage>
</organism>
<protein>
    <submittedName>
        <fullName evidence="8">MFS transporter</fullName>
    </submittedName>
</protein>
<feature type="transmembrane region" description="Helical" evidence="6">
    <location>
        <begin position="140"/>
        <end position="164"/>
    </location>
</feature>
<dbReference type="InterPro" id="IPR011701">
    <property type="entry name" value="MFS"/>
</dbReference>
<dbReference type="EMBL" id="WFLN01000004">
    <property type="protein sequence ID" value="KAB8033490.1"/>
    <property type="molecule type" value="Genomic_DNA"/>
</dbReference>
<evidence type="ECO:0000256" key="5">
    <source>
        <dbReference type="ARBA" id="ARBA00023136"/>
    </source>
</evidence>
<evidence type="ECO:0000256" key="4">
    <source>
        <dbReference type="ARBA" id="ARBA00022989"/>
    </source>
</evidence>
<gene>
    <name evidence="8" type="ORF">GCL57_01950</name>
</gene>
<feature type="transmembrane region" description="Helical" evidence="6">
    <location>
        <begin position="54"/>
        <end position="71"/>
    </location>
</feature>
<dbReference type="InterPro" id="IPR036259">
    <property type="entry name" value="MFS_trans_sf"/>
</dbReference>
<dbReference type="PANTHER" id="PTHR23504:SF15">
    <property type="entry name" value="MAJOR FACILITATOR SUPERFAMILY (MFS) PROFILE DOMAIN-CONTAINING PROTEIN"/>
    <property type="match status" value="1"/>
</dbReference>
<dbReference type="SUPFAM" id="SSF103473">
    <property type="entry name" value="MFS general substrate transporter"/>
    <property type="match status" value="1"/>
</dbReference>
<dbReference type="CDD" id="cd17330">
    <property type="entry name" value="MFS_SLC46_TetA_like"/>
    <property type="match status" value="1"/>
</dbReference>
<reference evidence="8 9" key="1">
    <citation type="submission" date="2019-10" db="EMBL/GenBank/DDBJ databases">
        <title>New genus of Silvanigrellaceae.</title>
        <authorList>
            <person name="Pitt A."/>
            <person name="Hahn M.W."/>
        </authorList>
    </citation>
    <scope>NUCLEOTIDE SEQUENCE [LARGE SCALE GENOMIC DNA]</scope>
    <source>
        <strain evidence="8 9">33A1-SZDP</strain>
    </source>
</reference>
<dbReference type="PANTHER" id="PTHR23504">
    <property type="entry name" value="MAJOR FACILITATOR SUPERFAMILY DOMAIN-CONTAINING PROTEIN 10"/>
    <property type="match status" value="1"/>
</dbReference>
<feature type="transmembrane region" description="Helical" evidence="6">
    <location>
        <begin position="106"/>
        <end position="128"/>
    </location>
</feature>
<evidence type="ECO:0000256" key="3">
    <source>
        <dbReference type="ARBA" id="ARBA00022692"/>
    </source>
</evidence>
<dbReference type="GO" id="GO:0022857">
    <property type="term" value="F:transmembrane transporter activity"/>
    <property type="evidence" value="ECO:0007669"/>
    <property type="project" value="InterPro"/>
</dbReference>
<dbReference type="RefSeq" id="WP_152211576.1">
    <property type="nucleotide sequence ID" value="NZ_WFLN01000004.1"/>
</dbReference>
<feature type="transmembrane region" description="Helical" evidence="6">
    <location>
        <begin position="411"/>
        <end position="430"/>
    </location>
</feature>
<dbReference type="Pfam" id="PF07690">
    <property type="entry name" value="MFS_1"/>
    <property type="match status" value="1"/>
</dbReference>
<evidence type="ECO:0000256" key="1">
    <source>
        <dbReference type="ARBA" id="ARBA00004141"/>
    </source>
</evidence>
<feature type="domain" description="Major facilitator superfamily (MFS) profile" evidence="7">
    <location>
        <begin position="17"/>
        <end position="434"/>
    </location>
</feature>
<dbReference type="GO" id="GO:0016020">
    <property type="term" value="C:membrane"/>
    <property type="evidence" value="ECO:0007669"/>
    <property type="project" value="UniProtKB-SubCell"/>
</dbReference>
<sequence length="445" mass="48747">MPQIIDTQQMNSLRKKVLCSVFLIIFIDLLGFGMFIPIMPLIARSFQASDTQATLLSTWFSLATVLSVVFIGHLSDIYGRKKILVSTIVISAIAQILTGYSTSYLFLVFARILAGFASGNLSAAQACIADITERNNRAKYMVIIGLAFGGGFSIGPAIGTLVIFLCDTFSLFEGNYFKAIGIAAAAFNIINLVLLLKLQPETHPKYAKDQIKNLIEIIHINSSLENIKEEKTATLVQNLRHFSGNRAFVGVMVSVFLQIFAFAGVETLLPILLSDAYYFSESFIYKSYIFIGIISLLGNAFLARFLLKRLGEVYTLQIGQLSIIIGIILIPLVAPNPYVLFSGLTFLCIGTSTSNPSINALVSRLSPSTAQGFAFGCSQTVAAIARMIGPAFMGIAYETGFYISYLKGEKSLYISAFILLTGVIVSYEALRKIRVTYVFPKENKI</sequence>
<keyword evidence="9" id="KW-1185">Reference proteome</keyword>
<proteinExistence type="predicted"/>
<comment type="subcellular location">
    <subcellularLocation>
        <location evidence="1">Membrane</location>
        <topology evidence="1">Multi-pass membrane protein</topology>
    </subcellularLocation>
</comment>
<dbReference type="AlphaFoldDB" id="A0A833N6I0"/>